<dbReference type="InterPro" id="IPR009906">
    <property type="entry name" value="D-Glu_cyclase"/>
</dbReference>
<protein>
    <recommendedName>
        <fullName evidence="3">Putative hydro-lyase MPP7335_05042</fullName>
        <ecNumber evidence="3">4.2.1.-</ecNumber>
    </recommendedName>
</protein>
<keyword evidence="5" id="KW-1185">Reference proteome</keyword>
<organism evidence="4 5">
    <name type="scientific">Mycolicibacterium parafortuitum</name>
    <name type="common">Mycobacterium parafortuitum</name>
    <dbReference type="NCBI Taxonomy" id="39692"/>
    <lineage>
        <taxon>Bacteria</taxon>
        <taxon>Bacillati</taxon>
        <taxon>Actinomycetota</taxon>
        <taxon>Actinomycetes</taxon>
        <taxon>Mycobacteriales</taxon>
        <taxon>Mycobacteriaceae</taxon>
        <taxon>Mycolicibacterium</taxon>
    </lineage>
</organism>
<dbReference type="SUPFAM" id="SSF160920">
    <property type="entry name" value="PSTPO5379-like"/>
    <property type="match status" value="1"/>
</dbReference>
<dbReference type="Proteomes" id="UP000252008">
    <property type="component" value="Unassembled WGS sequence"/>
</dbReference>
<dbReference type="EC" id="4.2.1.-" evidence="3"/>
<dbReference type="PIRSF" id="PIRSF029755">
    <property type="entry name" value="UCP029755"/>
    <property type="match status" value="1"/>
</dbReference>
<dbReference type="Pfam" id="PF07286">
    <property type="entry name" value="D-Glu_cyclase"/>
    <property type="match status" value="1"/>
</dbReference>
<dbReference type="NCBIfam" id="NF003969">
    <property type="entry name" value="PRK05463.1"/>
    <property type="match status" value="1"/>
</dbReference>
<gene>
    <name evidence="4" type="ORF">MPP7335_05042</name>
</gene>
<comment type="similarity">
    <text evidence="1 3">Belongs to the D-glutamate cyclase family.</text>
</comment>
<dbReference type="InterPro" id="IPR038021">
    <property type="entry name" value="Putative_hydro-lyase"/>
</dbReference>
<dbReference type="STRING" id="39692.BST38_20965"/>
<dbReference type="PANTHER" id="PTHR32022">
    <property type="entry name" value="D-GLUTAMATE CYCLASE, MITOCHONDRIAL"/>
    <property type="match status" value="1"/>
</dbReference>
<accession>A0A375YQ34</accession>
<keyword evidence="2 3" id="KW-0456">Lyase</keyword>
<reference evidence="4 5" key="1">
    <citation type="submission" date="2018-05" db="EMBL/GenBank/DDBJ databases">
        <authorList>
            <consortium name="IHU Genomes"/>
        </authorList>
    </citation>
    <scope>NUCLEOTIDE SEQUENCE [LARGE SCALE GENOMIC DNA]</scope>
    <source>
        <strain evidence="4 5">P7335</strain>
    </source>
</reference>
<dbReference type="PANTHER" id="PTHR32022:SF10">
    <property type="entry name" value="D-GLUTAMATE CYCLASE, MITOCHONDRIAL"/>
    <property type="match status" value="1"/>
</dbReference>
<evidence type="ECO:0000313" key="4">
    <source>
        <dbReference type="EMBL" id="SRX83268.1"/>
    </source>
</evidence>
<dbReference type="EMBL" id="UEGS01000001">
    <property type="protein sequence ID" value="SRX83268.1"/>
    <property type="molecule type" value="Genomic_DNA"/>
</dbReference>
<dbReference type="FunFam" id="3.30.2040.10:FF:000001">
    <property type="entry name" value="D-glutamate cyclase, mitochondrial"/>
    <property type="match status" value="1"/>
</dbReference>
<dbReference type="Gene3D" id="3.30.2040.10">
    <property type="entry name" value="PSTPO5379-like domain"/>
    <property type="match status" value="1"/>
</dbReference>
<evidence type="ECO:0000256" key="3">
    <source>
        <dbReference type="HAMAP-Rule" id="MF_01830"/>
    </source>
</evidence>
<dbReference type="InterPro" id="IPR016938">
    <property type="entry name" value="UPF0317"/>
</dbReference>
<dbReference type="HAMAP" id="MF_01830">
    <property type="entry name" value="Hydro_lyase"/>
    <property type="match status" value="1"/>
</dbReference>
<sequence>MRAVKAPSADRAATARAAIRAGRHTGPTSGLAPGFAQANLVVLPHTHALDFLRFCVRNPQACPLLEVTDTGSPHPAAVASDADLRTDLPRYRVLRDGMCTDEPADISPYWDEHLVGFLLGCSFTFEWALAAAGLPIAHQRQGVNVPMYVTDRECVPAGAFHGPMVVSMRPLPAHHVPRAVEITGRFPAMHGAPVHIGDPADLGIDDLGVPDFGDPVRIAPDEVPVFWACGVTPQVVALNAAPPLAIFHAPGHMFITDRPHAHYDSAVRDHITETPEGHR</sequence>
<dbReference type="AlphaFoldDB" id="A0A375YQ34"/>
<proteinExistence type="inferred from homology"/>
<dbReference type="RefSeq" id="WP_083145399.1">
    <property type="nucleotide sequence ID" value="NZ_MVID01000022.1"/>
</dbReference>
<evidence type="ECO:0000256" key="1">
    <source>
        <dbReference type="ARBA" id="ARBA00007896"/>
    </source>
</evidence>
<evidence type="ECO:0000313" key="5">
    <source>
        <dbReference type="Proteomes" id="UP000252008"/>
    </source>
</evidence>
<evidence type="ECO:0000256" key="2">
    <source>
        <dbReference type="ARBA" id="ARBA00023239"/>
    </source>
</evidence>
<dbReference type="GO" id="GO:0016829">
    <property type="term" value="F:lyase activity"/>
    <property type="evidence" value="ECO:0007669"/>
    <property type="project" value="UniProtKB-KW"/>
</dbReference>
<name>A0A375YQ34_MYCPF</name>
<dbReference type="Gene3D" id="3.40.1640.10">
    <property type="entry name" value="PSTPO5379-like"/>
    <property type="match status" value="1"/>
</dbReference>